<name>A0A177C5K1_9PLEO</name>
<feature type="domain" description="WSC" evidence="3">
    <location>
        <begin position="45"/>
        <end position="154"/>
    </location>
</feature>
<dbReference type="EMBL" id="KV441556">
    <property type="protein sequence ID" value="OAG02048.1"/>
    <property type="molecule type" value="Genomic_DNA"/>
</dbReference>
<dbReference type="InterPro" id="IPR051589">
    <property type="entry name" value="Sialate-O-sulfotransferase"/>
</dbReference>
<protein>
    <recommendedName>
        <fullName evidence="3">WSC domain-containing protein</fullName>
    </recommendedName>
</protein>
<dbReference type="PANTHER" id="PTHR45964">
    <property type="entry name" value="WSCD FAMILY MEMBER CG9164"/>
    <property type="match status" value="1"/>
</dbReference>
<dbReference type="GeneID" id="28763865"/>
<evidence type="ECO:0000313" key="5">
    <source>
        <dbReference type="Proteomes" id="UP000077069"/>
    </source>
</evidence>
<dbReference type="PANTHER" id="PTHR45964:SF5">
    <property type="entry name" value="WSCD FAMILY MEMBER CG9164"/>
    <property type="match status" value="1"/>
</dbReference>
<sequence>MKLFAWIVASLTAESLAFKAELVAPLKDLQNLAPRAEEATDLISGWRDLGCWSDDGGNLTLGDLTTGGYVLQKGAFVQFYDTSSTPNSPDVCMTYCNNNGYTFAGVEYGFDCLCSSRAPDTARSGQTGCNVACPNPNGAQTCGGGNRIQIYTNDKPYPYSQPKTSGLQTNWSYQGCYTTSGSSRVLVADSTNLQSSGNGATQCIDYCNGKGYSLAGTGNGYECWCDNAIQGGNSLDSTPNQCVQPCAQNTGEGCGSPQRQAVYARQTERYCGGGEIQLLAPGVPPIVQ</sequence>
<dbReference type="OrthoDB" id="2019572at2759"/>
<proteinExistence type="predicted"/>
<evidence type="ECO:0000256" key="2">
    <source>
        <dbReference type="SAM" id="SignalP"/>
    </source>
</evidence>
<dbReference type="AlphaFoldDB" id="A0A177C5K1"/>
<accession>A0A177C5K1</accession>
<gene>
    <name evidence="4" type="ORF">CC84DRAFT_1179008</name>
</gene>
<evidence type="ECO:0000259" key="3">
    <source>
        <dbReference type="PROSITE" id="PS51212"/>
    </source>
</evidence>
<dbReference type="SMART" id="SM00321">
    <property type="entry name" value="WSC"/>
    <property type="match status" value="2"/>
</dbReference>
<evidence type="ECO:0000313" key="4">
    <source>
        <dbReference type="EMBL" id="OAG02048.1"/>
    </source>
</evidence>
<dbReference type="STRING" id="1460663.A0A177C5K1"/>
<dbReference type="Pfam" id="PF01822">
    <property type="entry name" value="WSC"/>
    <property type="match status" value="2"/>
</dbReference>
<keyword evidence="1" id="KW-0677">Repeat</keyword>
<keyword evidence="5" id="KW-1185">Reference proteome</keyword>
<dbReference type="InterPro" id="IPR002889">
    <property type="entry name" value="WSC_carb-bd"/>
</dbReference>
<feature type="signal peptide" evidence="2">
    <location>
        <begin position="1"/>
        <end position="17"/>
    </location>
</feature>
<reference evidence="4 5" key="1">
    <citation type="submission" date="2016-05" db="EMBL/GenBank/DDBJ databases">
        <title>Comparative analysis of secretome profiles of manganese(II)-oxidizing ascomycete fungi.</title>
        <authorList>
            <consortium name="DOE Joint Genome Institute"/>
            <person name="Zeiner C.A."/>
            <person name="Purvine S.O."/>
            <person name="Zink E.M."/>
            <person name="Wu S."/>
            <person name="Pasa-Tolic L."/>
            <person name="Chaput D.L."/>
            <person name="Haridas S."/>
            <person name="Grigoriev I.V."/>
            <person name="Santelli C.M."/>
            <person name="Hansel C.M."/>
        </authorList>
    </citation>
    <scope>NUCLEOTIDE SEQUENCE [LARGE SCALE GENOMIC DNA]</scope>
    <source>
        <strain evidence="4 5">AP3s5-JAC2a</strain>
    </source>
</reference>
<dbReference type="PROSITE" id="PS51212">
    <property type="entry name" value="WSC"/>
    <property type="match status" value="2"/>
</dbReference>
<evidence type="ECO:0000256" key="1">
    <source>
        <dbReference type="ARBA" id="ARBA00022737"/>
    </source>
</evidence>
<dbReference type="Proteomes" id="UP000077069">
    <property type="component" value="Unassembled WGS sequence"/>
</dbReference>
<organism evidence="4 5">
    <name type="scientific">Paraphaeosphaeria sporulosa</name>
    <dbReference type="NCBI Taxonomy" id="1460663"/>
    <lineage>
        <taxon>Eukaryota</taxon>
        <taxon>Fungi</taxon>
        <taxon>Dikarya</taxon>
        <taxon>Ascomycota</taxon>
        <taxon>Pezizomycotina</taxon>
        <taxon>Dothideomycetes</taxon>
        <taxon>Pleosporomycetidae</taxon>
        <taxon>Pleosporales</taxon>
        <taxon>Massarineae</taxon>
        <taxon>Didymosphaeriaceae</taxon>
        <taxon>Paraphaeosphaeria</taxon>
    </lineage>
</organism>
<feature type="chain" id="PRO_5008057843" description="WSC domain-containing protein" evidence="2">
    <location>
        <begin position="18"/>
        <end position="288"/>
    </location>
</feature>
<dbReference type="RefSeq" id="XP_018032413.1">
    <property type="nucleotide sequence ID" value="XM_018180379.1"/>
</dbReference>
<keyword evidence="2" id="KW-0732">Signal</keyword>
<feature type="domain" description="WSC" evidence="3">
    <location>
        <begin position="170"/>
        <end position="266"/>
    </location>
</feature>
<dbReference type="InParanoid" id="A0A177C5K1"/>